<keyword evidence="4" id="KW-1185">Reference proteome</keyword>
<dbReference type="SUPFAM" id="SSF81383">
    <property type="entry name" value="F-box domain"/>
    <property type="match status" value="1"/>
</dbReference>
<dbReference type="InterPro" id="IPR036047">
    <property type="entry name" value="F-box-like_dom_sf"/>
</dbReference>
<protein>
    <recommendedName>
        <fullName evidence="2">F-box domain-containing protein</fullName>
    </recommendedName>
</protein>
<dbReference type="SMART" id="SM00256">
    <property type="entry name" value="FBOX"/>
    <property type="match status" value="1"/>
</dbReference>
<sequence>MSRRSARLHGLKQRIVDGESQSDSTSHDEEHEDTQEDDFEEPRLPPRKRRKVVNNILNHKTTVVAADSDQKSKRVRGRRGILSSLREFPLDLIAEIFGHLNPGDLLNLARTSKEIRVILMSKSSAFIWRDARSQVEGLPDLPPDLSEPEFANLCFSGHCHKCLTTPVPTIIWSVRQRLCKKCIATSFGSLSSLTATTKLDTSVLSAIVPSYCETRRGRRYYYEHTSYWLDIGSKLVEECANFMENGIVKRSDPGFSEWYKKRSEELKEIKQHAESCATWAANRSNERKDKLDDSRKLRQEAIIEHLTALGWGEEIPFHIEQLATHKLVKQPKELTNRIWKNIEAPLVEFITTLKEERLTFARTKIISERQLLAAKVYTDFVASSPRNDIFPPKVDVLSTEPFRSVIEDTPVHPEEKITEESFNVALVSVPQFAAAWRQRKDEELVLIMQKIRPHFNADHLRLATTFFTCGSDLVSYPRILVHDAATRYRYSADYPSLQATLQSEIWNAGDRVKYLERVELNAQSVVRACGLDPDVTTRCEMDEINPAFECLNCVNETSRLLMRWNQAMNHQCSHNYDQPAPQPYWKCLNVEEERLLEAEEKIILESDGFGYLKWHDLYCCKACGNGRKMTTMNLKAHLQSEHNISDEVSFDHFEYHPDTGISDRYPMAVRLKVVKEVESKAAESDVAGTSVV</sequence>
<reference evidence="3 4" key="1">
    <citation type="journal article" date="2024" name="J Genomics">
        <title>Draft genome sequencing and assembly of Favolaschia claudopus CIRM-BRFM 2984 isolated from oak limbs.</title>
        <authorList>
            <person name="Navarro D."/>
            <person name="Drula E."/>
            <person name="Chaduli D."/>
            <person name="Cazenave R."/>
            <person name="Ahrendt S."/>
            <person name="Wang J."/>
            <person name="Lipzen A."/>
            <person name="Daum C."/>
            <person name="Barry K."/>
            <person name="Grigoriev I.V."/>
            <person name="Favel A."/>
            <person name="Rosso M.N."/>
            <person name="Martin F."/>
        </authorList>
    </citation>
    <scope>NUCLEOTIDE SEQUENCE [LARGE SCALE GENOMIC DNA]</scope>
    <source>
        <strain evidence="3 4">CIRM-BRFM 2984</strain>
    </source>
</reference>
<feature type="region of interest" description="Disordered" evidence="1">
    <location>
        <begin position="1"/>
        <end position="48"/>
    </location>
</feature>
<feature type="domain" description="F-box" evidence="2">
    <location>
        <begin position="82"/>
        <end position="131"/>
    </location>
</feature>
<dbReference type="EMBL" id="JAWWNJ010000023">
    <property type="protein sequence ID" value="KAK7033086.1"/>
    <property type="molecule type" value="Genomic_DNA"/>
</dbReference>
<proteinExistence type="predicted"/>
<dbReference type="Pfam" id="PF00646">
    <property type="entry name" value="F-box"/>
    <property type="match status" value="1"/>
</dbReference>
<dbReference type="Proteomes" id="UP001362999">
    <property type="component" value="Unassembled WGS sequence"/>
</dbReference>
<evidence type="ECO:0000313" key="4">
    <source>
        <dbReference type="Proteomes" id="UP001362999"/>
    </source>
</evidence>
<name>A0AAW0C354_9AGAR</name>
<comment type="caution">
    <text evidence="3">The sequence shown here is derived from an EMBL/GenBank/DDBJ whole genome shotgun (WGS) entry which is preliminary data.</text>
</comment>
<evidence type="ECO:0000313" key="3">
    <source>
        <dbReference type="EMBL" id="KAK7033086.1"/>
    </source>
</evidence>
<evidence type="ECO:0000256" key="1">
    <source>
        <dbReference type="SAM" id="MobiDB-lite"/>
    </source>
</evidence>
<accession>A0AAW0C354</accession>
<gene>
    <name evidence="3" type="ORF">R3P38DRAFT_2920621</name>
</gene>
<evidence type="ECO:0000259" key="2">
    <source>
        <dbReference type="PROSITE" id="PS50181"/>
    </source>
</evidence>
<dbReference type="AlphaFoldDB" id="A0AAW0C354"/>
<dbReference type="PROSITE" id="PS50181">
    <property type="entry name" value="FBOX"/>
    <property type="match status" value="1"/>
</dbReference>
<organism evidence="3 4">
    <name type="scientific">Favolaschia claudopus</name>
    <dbReference type="NCBI Taxonomy" id="2862362"/>
    <lineage>
        <taxon>Eukaryota</taxon>
        <taxon>Fungi</taxon>
        <taxon>Dikarya</taxon>
        <taxon>Basidiomycota</taxon>
        <taxon>Agaricomycotina</taxon>
        <taxon>Agaricomycetes</taxon>
        <taxon>Agaricomycetidae</taxon>
        <taxon>Agaricales</taxon>
        <taxon>Marasmiineae</taxon>
        <taxon>Mycenaceae</taxon>
        <taxon>Favolaschia</taxon>
    </lineage>
</organism>
<feature type="compositionally biased region" description="Acidic residues" evidence="1">
    <location>
        <begin position="30"/>
        <end position="40"/>
    </location>
</feature>
<feature type="compositionally biased region" description="Basic residues" evidence="1">
    <location>
        <begin position="1"/>
        <end position="12"/>
    </location>
</feature>
<dbReference type="InterPro" id="IPR001810">
    <property type="entry name" value="F-box_dom"/>
</dbReference>